<keyword evidence="2" id="KW-0812">Transmembrane</keyword>
<feature type="compositionally biased region" description="Basic and acidic residues" evidence="1">
    <location>
        <begin position="674"/>
        <end position="691"/>
    </location>
</feature>
<feature type="compositionally biased region" description="Polar residues" evidence="1">
    <location>
        <begin position="489"/>
        <end position="504"/>
    </location>
</feature>
<protein>
    <submittedName>
        <fullName evidence="4">Uncharacterized protein LOC101494537</fullName>
    </submittedName>
</protein>
<dbReference type="Proteomes" id="UP000087171">
    <property type="component" value="Chromosome Ca7"/>
</dbReference>
<reference evidence="4" key="2">
    <citation type="submission" date="2025-08" db="UniProtKB">
        <authorList>
            <consortium name="RefSeq"/>
        </authorList>
    </citation>
    <scope>IDENTIFICATION</scope>
    <source>
        <tissue evidence="4">Etiolated seedlings</tissue>
    </source>
</reference>
<evidence type="ECO:0000313" key="4">
    <source>
        <dbReference type="RefSeq" id="XP_004510669.1"/>
    </source>
</evidence>
<feature type="region of interest" description="Disordered" evidence="1">
    <location>
        <begin position="888"/>
        <end position="916"/>
    </location>
</feature>
<dbReference type="AlphaFoldDB" id="A0A1S2YVP0"/>
<feature type="compositionally biased region" description="Basic and acidic residues" evidence="1">
    <location>
        <begin position="705"/>
        <end position="723"/>
    </location>
</feature>
<feature type="region of interest" description="Disordered" evidence="1">
    <location>
        <begin position="476"/>
        <end position="510"/>
    </location>
</feature>
<feature type="region of interest" description="Disordered" evidence="1">
    <location>
        <begin position="658"/>
        <end position="723"/>
    </location>
</feature>
<dbReference type="STRING" id="3827.A0A1S2YVP0"/>
<feature type="transmembrane region" description="Helical" evidence="2">
    <location>
        <begin position="250"/>
        <end position="272"/>
    </location>
</feature>
<dbReference type="GeneID" id="101494537"/>
<reference evidence="3" key="1">
    <citation type="journal article" date="2013" name="Nat. Biotechnol.">
        <title>Draft genome sequence of chickpea (Cicer arietinum) provides a resource for trait improvement.</title>
        <authorList>
            <person name="Varshney R.K."/>
            <person name="Song C."/>
            <person name="Saxena R.K."/>
            <person name="Azam S."/>
            <person name="Yu S."/>
            <person name="Sharpe A.G."/>
            <person name="Cannon S."/>
            <person name="Baek J."/>
            <person name="Rosen B.D."/>
            <person name="Tar'an B."/>
            <person name="Millan T."/>
            <person name="Zhang X."/>
            <person name="Ramsay L.D."/>
            <person name="Iwata A."/>
            <person name="Wang Y."/>
            <person name="Nelson W."/>
            <person name="Farmer A.D."/>
            <person name="Gaur P.M."/>
            <person name="Soderlund C."/>
            <person name="Penmetsa R.V."/>
            <person name="Xu C."/>
            <person name="Bharti A.K."/>
            <person name="He W."/>
            <person name="Winter P."/>
            <person name="Zhao S."/>
            <person name="Hane J.K."/>
            <person name="Carrasquilla-Garcia N."/>
            <person name="Condie J.A."/>
            <person name="Upadhyaya H.D."/>
            <person name="Luo M.C."/>
            <person name="Thudi M."/>
            <person name="Gowda C.L."/>
            <person name="Singh N.P."/>
            <person name="Lichtenzveig J."/>
            <person name="Gali K.K."/>
            <person name="Rubio J."/>
            <person name="Nadarajan N."/>
            <person name="Dolezel J."/>
            <person name="Bansal K.C."/>
            <person name="Xu X."/>
            <person name="Edwards D."/>
            <person name="Zhang G."/>
            <person name="Kahl G."/>
            <person name="Gil J."/>
            <person name="Singh K.B."/>
            <person name="Datta S.K."/>
            <person name="Jackson S.A."/>
            <person name="Wang J."/>
            <person name="Cook D.R."/>
        </authorList>
    </citation>
    <scope>NUCLEOTIDE SEQUENCE [LARGE SCALE GENOMIC DNA]</scope>
    <source>
        <strain evidence="3">cv. CDC Frontier</strain>
    </source>
</reference>
<name>A0A1S2YVP0_CICAR</name>
<evidence type="ECO:0000256" key="1">
    <source>
        <dbReference type="SAM" id="MobiDB-lite"/>
    </source>
</evidence>
<feature type="compositionally biased region" description="Basic and acidic residues" evidence="1">
    <location>
        <begin position="895"/>
        <end position="916"/>
    </location>
</feature>
<keyword evidence="3" id="KW-1185">Reference proteome</keyword>
<dbReference type="PANTHER" id="PTHR34962">
    <property type="entry name" value="EMBRYO DEFECTIVE 1703-RELATED"/>
    <property type="match status" value="1"/>
</dbReference>
<dbReference type="eggNOG" id="ENOG502QU8G">
    <property type="taxonomic scope" value="Eukaryota"/>
</dbReference>
<evidence type="ECO:0000313" key="3">
    <source>
        <dbReference type="Proteomes" id="UP000087171"/>
    </source>
</evidence>
<sequence length="1203" mass="137302">MDTLNVSSFKTIAFPFFCKPKTLNSKNISSNHNTPFHINPFPFYLTSSTSRKFQTFAHFRRPINRRNSLRNKLLNDHQVTLIHIPNDPSSVSSNFVEKNSDVNFQRVSFDDDDDDNIVELEEEKSKLLGDSVLLNKLENWVDEYRKDIEYWGIGSNPIFTVYEDSFGGVKRVFVDEQEILRRDRVQREGNEIEGLSEVKYKILDAKKLAREVESGNNVIARNSSVAKFVVQGEEEGGFIQAVRGFVVQPWLVPKLFGVGSTVLCVLVLLFAVKKLFRFGDKDVQYTEMEKKMMMRKVKARKEKEVLMKGAVEVIHERVETSVIGVKKPKLDKEQLKNNILKAKASSDSDKLVVQNSFDEVRNGSMDMDYKVREIREMARRAREIEGRDGSVVSKDMEMDEPVIEKSSNESEVIKKNSKQDNNLCNHQNEVARETTDTSGIWQRTSDDVTGNVDNSILHEIARDDREIDKEEIEINGSAMTMKDSEDNKSSCTPINGSFMTNKSSVSKKPRIIRSVMEAKDYLSKKHDKQDPVTKSEIELGKENTVDSKPSESVDFNDQKWQNLETNILVSKSDTLNGLLYSKSDINASEDSNQKEREIGPTKNECSEDSGIEPGMEDLQKCETTLDCEVNGFGTEASLSVEKNFDEVEPTIKQINDTLNMVSDSRPDLNPSENSDQKDMVPTKIDSMKDFGVEPGLGNLQNSETTSDHEVNGDSKETRTSGKTESWLEKNFHEVEPIVKQIRAGFRDNYMIAKERVNQSLDLPTEMESLGDSEDGGGELDWMKDDHLSDIVFRVRDNELSGRDPFYLMNDEDKDAFFTGLEKKVLKENRKLSHLHEWLHSNIENLDYGADGISIYDSPEKFIPRWKGPSVEKIPECLNEFLDKKKTTSTKNLNPVKKDNEKESAKKSADSSSKVKVDGSIAPIKKLKNPKTVIEGSDGSLKAGKKSGKEYWQHTKKWSQEFLECYNAETDPEVKSVMKDIGKDLDRWITEKEIEEAANLMNNLPDQNRSFVEKKINKLKREMELFGPQAVASKYREYTDDNEEDYLWWLDLPYVLCIELYRVEDGEQRVGFYSLEMAPDLELEPKPYHVIAFQDPSDCKNLCYIIQTHMEMLGGGNAFVVARRPKDAFQDAKENGFGVTVIKKGELQLNIDQPLEEVEEQITEIGSKMYHDKMMKDRSVDINSIMKGVFGVNGSTKRLKRKLK</sequence>
<dbReference type="PaxDb" id="3827-XP_004510669.1"/>
<feature type="region of interest" description="Disordered" evidence="1">
    <location>
        <begin position="586"/>
        <end position="614"/>
    </location>
</feature>
<dbReference type="RefSeq" id="XP_004510669.1">
    <property type="nucleotide sequence ID" value="XM_004510612.3"/>
</dbReference>
<gene>
    <name evidence="4" type="primary">LOC101494537</name>
</gene>
<accession>A0A1S2YVP0</accession>
<dbReference type="PANTHER" id="PTHR34962:SF1">
    <property type="entry name" value="EMBRYO DEFECTIVE 1703-RELATED"/>
    <property type="match status" value="1"/>
</dbReference>
<feature type="region of interest" description="Disordered" evidence="1">
    <location>
        <begin position="522"/>
        <end position="553"/>
    </location>
</feature>
<dbReference type="OrthoDB" id="611606at2759"/>
<dbReference type="KEGG" id="cam:101494537"/>
<organism evidence="3 4">
    <name type="scientific">Cicer arietinum</name>
    <name type="common">Chickpea</name>
    <name type="synonym">Garbanzo</name>
    <dbReference type="NCBI Taxonomy" id="3827"/>
    <lineage>
        <taxon>Eukaryota</taxon>
        <taxon>Viridiplantae</taxon>
        <taxon>Streptophyta</taxon>
        <taxon>Embryophyta</taxon>
        <taxon>Tracheophyta</taxon>
        <taxon>Spermatophyta</taxon>
        <taxon>Magnoliopsida</taxon>
        <taxon>eudicotyledons</taxon>
        <taxon>Gunneridae</taxon>
        <taxon>Pentapetalae</taxon>
        <taxon>rosids</taxon>
        <taxon>fabids</taxon>
        <taxon>Fabales</taxon>
        <taxon>Fabaceae</taxon>
        <taxon>Papilionoideae</taxon>
        <taxon>50 kb inversion clade</taxon>
        <taxon>NPAAA clade</taxon>
        <taxon>Hologalegina</taxon>
        <taxon>IRL clade</taxon>
        <taxon>Cicereae</taxon>
        <taxon>Cicer</taxon>
    </lineage>
</organism>
<keyword evidence="2" id="KW-0472">Membrane</keyword>
<keyword evidence="2" id="KW-1133">Transmembrane helix</keyword>
<proteinExistence type="predicted"/>
<feature type="compositionally biased region" description="Basic and acidic residues" evidence="1">
    <location>
        <begin position="522"/>
        <end position="551"/>
    </location>
</feature>
<evidence type="ECO:0000256" key="2">
    <source>
        <dbReference type="SAM" id="Phobius"/>
    </source>
</evidence>